<organism evidence="2 3">
    <name type="scientific">Neoasaia chiangmaiensis</name>
    <dbReference type="NCBI Taxonomy" id="320497"/>
    <lineage>
        <taxon>Bacteria</taxon>
        <taxon>Pseudomonadati</taxon>
        <taxon>Pseudomonadota</taxon>
        <taxon>Alphaproteobacteria</taxon>
        <taxon>Acetobacterales</taxon>
        <taxon>Acetobacteraceae</taxon>
        <taxon>Neoasaia</taxon>
    </lineage>
</organism>
<evidence type="ECO:0000256" key="1">
    <source>
        <dbReference type="SAM" id="MobiDB-lite"/>
    </source>
</evidence>
<dbReference type="Proteomes" id="UP000188604">
    <property type="component" value="Chromosome"/>
</dbReference>
<proteinExistence type="predicted"/>
<dbReference type="EMBL" id="CP014691">
    <property type="protein sequence ID" value="AQS88260.1"/>
    <property type="molecule type" value="Genomic_DNA"/>
</dbReference>
<sequence>MSAPAATGVSIREFARLAGCDDKQVRRAIEKGRIQRFSDGSIDPAQVDGDWRRATRRGADNRADNLVKRSADKPKVSAPAKRRKVSAPAKDETPAEAAERIVKEAGGDLLPLNAAICLKENFAARLKQLEYDQKAGKVVDVALIAKKVGEEYARVRTRLLAIPAEQAPTLHRFKTVTELQDRLLNLIIRALEELTADGDAAS</sequence>
<evidence type="ECO:0000313" key="2">
    <source>
        <dbReference type="EMBL" id="AQS88260.1"/>
    </source>
</evidence>
<dbReference type="AlphaFoldDB" id="A0A1U9KRF7"/>
<keyword evidence="3" id="KW-1185">Reference proteome</keyword>
<accession>A0A1U9KRF7</accession>
<evidence type="ECO:0000313" key="3">
    <source>
        <dbReference type="Proteomes" id="UP000188604"/>
    </source>
</evidence>
<dbReference type="KEGG" id="nch:A0U93_10265"/>
<dbReference type="OrthoDB" id="7285018at2"/>
<feature type="compositionally biased region" description="Basic and acidic residues" evidence="1">
    <location>
        <begin position="49"/>
        <end position="75"/>
    </location>
</feature>
<dbReference type="RefSeq" id="WP_077807281.1">
    <property type="nucleotide sequence ID" value="NZ_BJXS01000003.1"/>
</dbReference>
<feature type="region of interest" description="Disordered" evidence="1">
    <location>
        <begin position="37"/>
        <end position="95"/>
    </location>
</feature>
<reference evidence="2 3" key="1">
    <citation type="submission" date="2016-03" db="EMBL/GenBank/DDBJ databases">
        <title>Acetic acid bacteria sequencing.</title>
        <authorList>
            <person name="Brandt J."/>
            <person name="Jakob F."/>
            <person name="Vogel R.F."/>
        </authorList>
    </citation>
    <scope>NUCLEOTIDE SEQUENCE [LARGE SCALE GENOMIC DNA]</scope>
    <source>
        <strain evidence="2 3">NBRC 101099</strain>
    </source>
</reference>
<name>A0A1U9KRF7_9PROT</name>
<protein>
    <submittedName>
        <fullName evidence="2">Uncharacterized protein</fullName>
    </submittedName>
</protein>
<gene>
    <name evidence="2" type="ORF">A0U93_10265</name>
</gene>
<dbReference type="STRING" id="320497.A0U93_10265"/>